<name>A0A317VRF8_ASPEC</name>
<dbReference type="GeneID" id="37048870"/>
<accession>A0A317VRF8</accession>
<evidence type="ECO:0000313" key="3">
    <source>
        <dbReference type="Proteomes" id="UP000246171"/>
    </source>
</evidence>
<protein>
    <submittedName>
        <fullName evidence="2">Uncharacterized protein</fullName>
    </submittedName>
</protein>
<dbReference type="VEuPathDB" id="FungiDB:BO83DRAFT_232397"/>
<keyword evidence="1" id="KW-0732">Signal</keyword>
<evidence type="ECO:0000313" key="2">
    <source>
        <dbReference type="EMBL" id="PWY76545.1"/>
    </source>
</evidence>
<evidence type="ECO:0000256" key="1">
    <source>
        <dbReference type="SAM" id="SignalP"/>
    </source>
</evidence>
<feature type="signal peptide" evidence="1">
    <location>
        <begin position="1"/>
        <end position="27"/>
    </location>
</feature>
<dbReference type="RefSeq" id="XP_025389535.1">
    <property type="nucleotide sequence ID" value="XM_025526908.1"/>
</dbReference>
<reference evidence="2" key="1">
    <citation type="submission" date="2016-12" db="EMBL/GenBank/DDBJ databases">
        <title>The genomes of Aspergillus section Nigri reveals drivers in fungal speciation.</title>
        <authorList>
            <consortium name="DOE Joint Genome Institute"/>
            <person name="Vesth T.C."/>
            <person name="Nybo J."/>
            <person name="Theobald S."/>
            <person name="Brandl J."/>
            <person name="Frisvad J.C."/>
            <person name="Nielsen K.F."/>
            <person name="Lyhne E.K."/>
            <person name="Kogle M.E."/>
            <person name="Kuo A."/>
            <person name="Riley R."/>
            <person name="Clum A."/>
            <person name="Nolan M."/>
            <person name="Lipzen A."/>
            <person name="Salamov A."/>
            <person name="Henrissat B."/>
            <person name="Wiebenga A."/>
            <person name="De vries R.P."/>
            <person name="Grigoriev I.V."/>
            <person name="Mortensen U.H."/>
            <person name="Andersen M.R."/>
            <person name="Baker S.E."/>
        </authorList>
    </citation>
    <scope>NUCLEOTIDE SEQUENCE</scope>
    <source>
        <strain evidence="2">CBS 122712</strain>
    </source>
</reference>
<sequence>MPGKVQEVIHVVSLHLLGLPLFHGVLAGEKHESVLTTNEELQEHTITLPMFPLSSMSLELNQKSLECTQSDANRTRVCVALSPSDHPHTTILRLHDNRIPYFAC</sequence>
<dbReference type="Proteomes" id="UP000246171">
    <property type="component" value="Unassembled WGS sequence"/>
</dbReference>
<organism evidence="2 3">
    <name type="scientific">Aspergillus eucalypticola (strain CBS 122712 / IBT 29274)</name>
    <dbReference type="NCBI Taxonomy" id="1448314"/>
    <lineage>
        <taxon>Eukaryota</taxon>
        <taxon>Fungi</taxon>
        <taxon>Dikarya</taxon>
        <taxon>Ascomycota</taxon>
        <taxon>Pezizomycotina</taxon>
        <taxon>Eurotiomycetes</taxon>
        <taxon>Eurotiomycetidae</taxon>
        <taxon>Eurotiales</taxon>
        <taxon>Aspergillaceae</taxon>
        <taxon>Aspergillus</taxon>
        <taxon>Aspergillus subgen. Circumdati</taxon>
    </lineage>
</organism>
<gene>
    <name evidence="2" type="ORF">BO83DRAFT_232397</name>
</gene>
<dbReference type="AlphaFoldDB" id="A0A317VRF8"/>
<comment type="caution">
    <text evidence="2">The sequence shown here is derived from an EMBL/GenBank/DDBJ whole genome shotgun (WGS) entry which is preliminary data.</text>
</comment>
<dbReference type="EMBL" id="MSFU01000008">
    <property type="protein sequence ID" value="PWY76545.1"/>
    <property type="molecule type" value="Genomic_DNA"/>
</dbReference>
<keyword evidence="3" id="KW-1185">Reference proteome</keyword>
<proteinExistence type="predicted"/>
<feature type="chain" id="PRO_5016234639" evidence="1">
    <location>
        <begin position="28"/>
        <end position="104"/>
    </location>
</feature>